<dbReference type="Pfam" id="PF02368">
    <property type="entry name" value="Big_2"/>
    <property type="match status" value="1"/>
</dbReference>
<gene>
    <name evidence="1" type="ORF">E4P47_08310</name>
</gene>
<comment type="caution">
    <text evidence="1">The sequence shown here is derived from an EMBL/GenBank/DDBJ whole genome shotgun (WGS) entry which is preliminary data.</text>
</comment>
<evidence type="ECO:0000313" key="1">
    <source>
        <dbReference type="EMBL" id="TFH94257.1"/>
    </source>
</evidence>
<dbReference type="OrthoDB" id="1014883at2"/>
<name>A0A4Y8WMF6_9PORP</name>
<dbReference type="AlphaFoldDB" id="A0A4Y8WMF6"/>
<accession>A0A4Y8WMF6</accession>
<keyword evidence="2" id="KW-1185">Reference proteome</keyword>
<dbReference type="InterPro" id="IPR032149">
    <property type="entry name" value="DUF4988"/>
</dbReference>
<dbReference type="Pfam" id="PF16378">
    <property type="entry name" value="DUF4988"/>
    <property type="match status" value="1"/>
</dbReference>
<evidence type="ECO:0000313" key="2">
    <source>
        <dbReference type="Proteomes" id="UP000297225"/>
    </source>
</evidence>
<organism evidence="1 2">
    <name type="scientific">Porphyromonas levii</name>
    <dbReference type="NCBI Taxonomy" id="28114"/>
    <lineage>
        <taxon>Bacteria</taxon>
        <taxon>Pseudomonadati</taxon>
        <taxon>Bacteroidota</taxon>
        <taxon>Bacteroidia</taxon>
        <taxon>Bacteroidales</taxon>
        <taxon>Porphyromonadaceae</taxon>
        <taxon>Porphyromonas</taxon>
    </lineage>
</organism>
<dbReference type="SUPFAM" id="SSF49373">
    <property type="entry name" value="Invasin/intimin cell-adhesion fragments"/>
    <property type="match status" value="1"/>
</dbReference>
<dbReference type="PROSITE" id="PS51257">
    <property type="entry name" value="PROKAR_LIPOPROTEIN"/>
    <property type="match status" value="1"/>
</dbReference>
<dbReference type="Gene3D" id="2.60.40.1080">
    <property type="match status" value="1"/>
</dbReference>
<dbReference type="SMART" id="SM00635">
    <property type="entry name" value="BID_2"/>
    <property type="match status" value="1"/>
</dbReference>
<proteinExistence type="predicted"/>
<dbReference type="Proteomes" id="UP000297225">
    <property type="component" value="Unassembled WGS sequence"/>
</dbReference>
<reference evidence="1 2" key="1">
    <citation type="submission" date="2019-03" db="EMBL/GenBank/DDBJ databases">
        <title>Porphyromonas levii Isolated from the Uterus of Dairy Cows.</title>
        <authorList>
            <person name="Francis A.M."/>
        </authorList>
    </citation>
    <scope>NUCLEOTIDE SEQUENCE [LARGE SCALE GENOMIC DNA]</scope>
    <source>
        <strain evidence="1 2">AF5678</strain>
    </source>
</reference>
<dbReference type="EMBL" id="SPNC01000153">
    <property type="protein sequence ID" value="TFH94257.1"/>
    <property type="molecule type" value="Genomic_DNA"/>
</dbReference>
<dbReference type="STRING" id="1122973.GCA_000379925_00514"/>
<dbReference type="InterPro" id="IPR003343">
    <property type="entry name" value="Big_2"/>
</dbReference>
<dbReference type="InterPro" id="IPR008964">
    <property type="entry name" value="Invasin/intimin_cell_adhesion"/>
</dbReference>
<sequence length="542" mass="60269">MRIMKNIRNFMLWFIPLFLIGGCTNLDSIYKSLDDHERRLNELDKVVKVVNDDVQRIQKLIDAEKTKVKIVGYRKAADGKGYILTMSDGTTMIIGNTKDGTTPVVGVKRYSDGVLYWTINGEFMTDADGKMIVAEGQDGEAGATPMLQVNADGFWEVSLDGGKTYTLILDDQGQPIPAKGETPKVDFSIEETDDSIIIHYNGNTFVLPKSDTIPIVGISFDPATYTLAPGKTLTLKPILNPANTTEKEMVWKSSSDAIATVSQEGVVTGVAVGKVTITATSKRGDVRGEAIVVVQSGVVSQAKLPIEFVAEYNMNDAGTGFVTSHANNKSGYFDWDHAMKLYKKEARFKLEGQGYYLPSMYEWSAVIPFRNVYFIEKDDVLDQNETFEFQGKTRSLRGDYKFPGNNVAYAIRFKGDGDLIRSAYRFEYTANPDGVGKALIITARYLGPEQTGVTIEDIAKSEYWSTDNDQNIVRVFPCAGYKLFDSGEIQTANVWGSYWASTEHDWEMARRVLIGPRDASSNDGAKKIDSRSIRLFKIEFSN</sequence>
<protein>
    <submittedName>
        <fullName evidence="1">Uncharacterized protein</fullName>
    </submittedName>
</protein>